<proteinExistence type="predicted"/>
<dbReference type="Proteomes" id="UP000737555">
    <property type="component" value="Unassembled WGS sequence"/>
</dbReference>
<feature type="region of interest" description="Disordered" evidence="1">
    <location>
        <begin position="31"/>
        <end position="57"/>
    </location>
</feature>
<evidence type="ECO:0000313" key="3">
    <source>
        <dbReference type="Proteomes" id="UP000737555"/>
    </source>
</evidence>
<gene>
    <name evidence="2" type="ORF">HQQ74_09895</name>
</gene>
<comment type="caution">
    <text evidence="2">The sequence shown here is derived from an EMBL/GenBank/DDBJ whole genome shotgun (WGS) entry which is preliminary data.</text>
</comment>
<evidence type="ECO:0000313" key="2">
    <source>
        <dbReference type="EMBL" id="NQS78986.1"/>
    </source>
</evidence>
<dbReference type="AlphaFoldDB" id="A0A8T7H7K7"/>
<evidence type="ECO:0000256" key="1">
    <source>
        <dbReference type="SAM" id="MobiDB-lite"/>
    </source>
</evidence>
<accession>A0A8T7H7K7</accession>
<organism evidence="2 3">
    <name type="scientific">Methanoculleus bourgensis</name>
    <dbReference type="NCBI Taxonomy" id="83986"/>
    <lineage>
        <taxon>Archaea</taxon>
        <taxon>Methanobacteriati</taxon>
        <taxon>Methanobacteriota</taxon>
        <taxon>Stenosarchaea group</taxon>
        <taxon>Methanomicrobia</taxon>
        <taxon>Methanomicrobiales</taxon>
        <taxon>Methanomicrobiaceae</taxon>
        <taxon>Methanoculleus</taxon>
    </lineage>
</organism>
<sequence>MTSCPLAARLREEEGYPAVCGVSRRGFSRDDDLAPDGLHRAAVYPTRFERGSGDPET</sequence>
<feature type="compositionally biased region" description="Basic and acidic residues" evidence="1">
    <location>
        <begin position="47"/>
        <end position="57"/>
    </location>
</feature>
<protein>
    <submittedName>
        <fullName evidence="2">Uncharacterized protein</fullName>
    </submittedName>
</protein>
<name>A0A8T7H7K7_9EURY</name>
<dbReference type="EMBL" id="JABMJE010000182">
    <property type="protein sequence ID" value="NQS78986.1"/>
    <property type="molecule type" value="Genomic_DNA"/>
</dbReference>
<reference evidence="2" key="1">
    <citation type="submission" date="2020-05" db="EMBL/GenBank/DDBJ databases">
        <title>The first insight into the ecology of ammonia-tolerant syntrophic propionate oxidizing bacteria.</title>
        <authorList>
            <person name="Singh A."/>
            <person name="Schnurer A."/>
            <person name="Westerholm M."/>
        </authorList>
    </citation>
    <scope>NUCLEOTIDE SEQUENCE</scope>
    <source>
        <strain evidence="2">MAG54</strain>
    </source>
</reference>